<proteinExistence type="predicted"/>
<organism evidence="1 2">
    <name type="scientific">Symbiodinium pilosum</name>
    <name type="common">Dinoflagellate</name>
    <dbReference type="NCBI Taxonomy" id="2952"/>
    <lineage>
        <taxon>Eukaryota</taxon>
        <taxon>Sar</taxon>
        <taxon>Alveolata</taxon>
        <taxon>Dinophyceae</taxon>
        <taxon>Suessiales</taxon>
        <taxon>Symbiodiniaceae</taxon>
        <taxon>Symbiodinium</taxon>
    </lineage>
</organism>
<comment type="caution">
    <text evidence="1">The sequence shown here is derived from an EMBL/GenBank/DDBJ whole genome shotgun (WGS) entry which is preliminary data.</text>
</comment>
<dbReference type="EMBL" id="CAJNIZ010014525">
    <property type="protein sequence ID" value="CAE7363038.1"/>
    <property type="molecule type" value="Genomic_DNA"/>
</dbReference>
<dbReference type="AlphaFoldDB" id="A0A812PU97"/>
<gene>
    <name evidence="1" type="primary">RE2</name>
    <name evidence="1" type="ORF">SPIL2461_LOCUS8721</name>
</gene>
<protein>
    <submittedName>
        <fullName evidence="1">RE2 protein</fullName>
    </submittedName>
</protein>
<evidence type="ECO:0000313" key="1">
    <source>
        <dbReference type="EMBL" id="CAE7363038.1"/>
    </source>
</evidence>
<name>A0A812PU97_SYMPI</name>
<accession>A0A812PU97</accession>
<keyword evidence="2" id="KW-1185">Reference proteome</keyword>
<dbReference type="Proteomes" id="UP000649617">
    <property type="component" value="Unassembled WGS sequence"/>
</dbReference>
<reference evidence="1" key="1">
    <citation type="submission" date="2021-02" db="EMBL/GenBank/DDBJ databases">
        <authorList>
            <person name="Dougan E. K."/>
            <person name="Rhodes N."/>
            <person name="Thang M."/>
            <person name="Chan C."/>
        </authorList>
    </citation>
    <scope>NUCLEOTIDE SEQUENCE</scope>
</reference>
<dbReference type="OrthoDB" id="418237at2759"/>
<sequence>MAHTPLRQVDEIVYADLLHGEIYKVDHEADDIAEAEAYDIWPLVEEADSSEIQQFAETGSFAKMHVNSLTDGVVIVDAVWVRKWKRQPSGDRKVKRAFLKGLSFDKVREILQSKGISSPVRRVAVIAPLNVWRHLGKFDSKLRIDLNKASDYVLFCLKPIYGLNDAPLAWQLCLRGHFEEQGGRASLLDENMFFWKDGKGVKSMVTTHVDDIGATGETKWLKEQHELLVSKFGKVSRQGLPFVHCGIEYSRASDGYFLSQDSFASKLKQVDVPAHRKDSDILHPAEVTSFRSILGGLLWLTATKLDLIADVCLLQSQVTRARVEHLRQANGVVKRAQSECGQGLGLHYRRLRGPLRVLCIHDSSAAGSTRSYAQEGVLVLLCEDHLQDYQHDYEHELSAKVFRGKAHILWAHGAKAKRISYSTSHAETLAAISGLEASAMIMVRLAELHFIAKPTIQSLLAAQEHGLKELPVDDCGDCRDLYELCSGSKGIAQDKNQTADGLTKSMVAIPLMELLSSGMVTFYNEEKHPIVLRALPTLDHVNEHHFDLTDKEIIKQVGTLATSLWCASRSTRTTSAFFLRLGDIDDDTGLGDLYHYDLIVYGPTKRRAAVDLSKLKKGDAGDGDLESMDWRSLELKGGLAGLSFSKSDGASESSIFKTVLTTRFAKSLRALGNKRLVQLTQEVPKAMEETDPRRGGEPWESSTAVALDLGMASRPAEVPSAPGVPAIHRASSAPSLVRRPANGTRSRNDVVMHVPQRWGAEVIASGSTQLPRLAPTARICSTCAKGRTLDRSCPTSASCA</sequence>
<evidence type="ECO:0000313" key="2">
    <source>
        <dbReference type="Proteomes" id="UP000649617"/>
    </source>
</evidence>